<dbReference type="NCBIfam" id="TIGR02824">
    <property type="entry name" value="quinone_pig3"/>
    <property type="match status" value="1"/>
</dbReference>
<dbReference type="SUPFAM" id="SSF51735">
    <property type="entry name" value="NAD(P)-binding Rossmann-fold domains"/>
    <property type="match status" value="1"/>
</dbReference>
<evidence type="ECO:0000256" key="2">
    <source>
        <dbReference type="ARBA" id="ARBA00023002"/>
    </source>
</evidence>
<dbReference type="GO" id="GO:0070402">
    <property type="term" value="F:NADPH binding"/>
    <property type="evidence" value="ECO:0007669"/>
    <property type="project" value="TreeGrafter"/>
</dbReference>
<dbReference type="InterPro" id="IPR020843">
    <property type="entry name" value="ER"/>
</dbReference>
<dbReference type="EMBL" id="WTYK01000001">
    <property type="protein sequence ID" value="MXP40162.1"/>
    <property type="molecule type" value="Genomic_DNA"/>
</dbReference>
<dbReference type="GO" id="GO:0016651">
    <property type="term" value="F:oxidoreductase activity, acting on NAD(P)H"/>
    <property type="evidence" value="ECO:0007669"/>
    <property type="project" value="TreeGrafter"/>
</dbReference>
<keyword evidence="1" id="KW-0521">NADP</keyword>
<keyword evidence="2" id="KW-0560">Oxidoreductase</keyword>
<name>A0A6I4UMY6_9SPHN</name>
<dbReference type="Pfam" id="PF08240">
    <property type="entry name" value="ADH_N"/>
    <property type="match status" value="1"/>
</dbReference>
<dbReference type="Gene3D" id="3.90.180.10">
    <property type="entry name" value="Medium-chain alcohol dehydrogenases, catalytic domain"/>
    <property type="match status" value="1"/>
</dbReference>
<dbReference type="Proteomes" id="UP000469159">
    <property type="component" value="Unassembled WGS sequence"/>
</dbReference>
<proteinExistence type="predicted"/>
<organism evidence="4 5">
    <name type="scientific">Croceibacterium soli</name>
    <dbReference type="NCBI Taxonomy" id="1739690"/>
    <lineage>
        <taxon>Bacteria</taxon>
        <taxon>Pseudomonadati</taxon>
        <taxon>Pseudomonadota</taxon>
        <taxon>Alphaproteobacteria</taxon>
        <taxon>Sphingomonadales</taxon>
        <taxon>Erythrobacteraceae</taxon>
        <taxon>Croceibacterium</taxon>
    </lineage>
</organism>
<accession>A0A6I4UMY6</accession>
<dbReference type="SMART" id="SM00829">
    <property type="entry name" value="PKS_ER"/>
    <property type="match status" value="1"/>
</dbReference>
<sequence>MSAEHHQRRLLSIRPVIRPVDRGKEATGGPGLKLPDRMTAIAIAEPGGPEVLRPEQIAVPRPGAGQVLVRVAFAGVNRPDVLQRLGRYPPPEGASPIPGLELSGEIVALGEGVPTDMLGRKVCALVTGGGYAEYCLADWRHCLPVPPGLSLAEAAAMPETLFTVWHNVFERGWASEGETLLVHGGTSGIGTMAIKLGKLFGLTVIVTCGDDAKCAAARALGADHAINYRTLDFVEEVKALTGGKGADLALDMVAGDYTQRNLDCLGADGRLVTIAVLGGAKATINMAGLMVRRQTITGSTLRTRPDGFKALLAQEIAETVWPLVEAGRLRPAMDRTFPLADAAAAHERMEAGEHIGKIVLETGLV</sequence>
<dbReference type="InterPro" id="IPR011032">
    <property type="entry name" value="GroES-like_sf"/>
</dbReference>
<reference evidence="4 5" key="1">
    <citation type="submission" date="2019-12" db="EMBL/GenBank/DDBJ databases">
        <title>Genomic-based taxomic classification of the family Erythrobacteraceae.</title>
        <authorList>
            <person name="Xu L."/>
        </authorList>
    </citation>
    <scope>NUCLEOTIDE SEQUENCE [LARGE SCALE GENOMIC DNA]</scope>
    <source>
        <strain evidence="4 5">MCCC 1K02066</strain>
    </source>
</reference>
<evidence type="ECO:0000259" key="3">
    <source>
        <dbReference type="SMART" id="SM00829"/>
    </source>
</evidence>
<dbReference type="Pfam" id="PF13602">
    <property type="entry name" value="ADH_zinc_N_2"/>
    <property type="match status" value="1"/>
</dbReference>
<protein>
    <submittedName>
        <fullName evidence="4">Zinc-binding dehydrogenase</fullName>
    </submittedName>
</protein>
<evidence type="ECO:0000313" key="4">
    <source>
        <dbReference type="EMBL" id="MXP40162.1"/>
    </source>
</evidence>
<evidence type="ECO:0000313" key="5">
    <source>
        <dbReference type="Proteomes" id="UP000469159"/>
    </source>
</evidence>
<dbReference type="PANTHER" id="PTHR48106:SF8">
    <property type="entry name" value="OS02G0805600 PROTEIN"/>
    <property type="match status" value="1"/>
</dbReference>
<comment type="caution">
    <text evidence="4">The sequence shown here is derived from an EMBL/GenBank/DDBJ whole genome shotgun (WGS) entry which is preliminary data.</text>
</comment>
<dbReference type="InterPro" id="IPR036291">
    <property type="entry name" value="NAD(P)-bd_dom_sf"/>
</dbReference>
<dbReference type="Gene3D" id="3.40.50.720">
    <property type="entry name" value="NAD(P)-binding Rossmann-like Domain"/>
    <property type="match status" value="1"/>
</dbReference>
<dbReference type="InterPro" id="IPR014189">
    <property type="entry name" value="Quinone_OxRdtase_PIG3"/>
</dbReference>
<dbReference type="PANTHER" id="PTHR48106">
    <property type="entry name" value="QUINONE OXIDOREDUCTASE PIG3-RELATED"/>
    <property type="match status" value="1"/>
</dbReference>
<dbReference type="SUPFAM" id="SSF50129">
    <property type="entry name" value="GroES-like"/>
    <property type="match status" value="1"/>
</dbReference>
<dbReference type="AlphaFoldDB" id="A0A6I4UMY6"/>
<dbReference type="OrthoDB" id="9780520at2"/>
<keyword evidence="5" id="KW-1185">Reference proteome</keyword>
<dbReference type="CDD" id="cd05276">
    <property type="entry name" value="p53_inducible_oxidoreductase"/>
    <property type="match status" value="1"/>
</dbReference>
<evidence type="ECO:0000256" key="1">
    <source>
        <dbReference type="ARBA" id="ARBA00022857"/>
    </source>
</evidence>
<gene>
    <name evidence="4" type="ORF">GRI75_00710</name>
</gene>
<dbReference type="InterPro" id="IPR013154">
    <property type="entry name" value="ADH-like_N"/>
</dbReference>
<feature type="domain" description="Enoyl reductase (ER)" evidence="3">
    <location>
        <begin position="47"/>
        <end position="360"/>
    </location>
</feature>